<protein>
    <recommendedName>
        <fullName evidence="1">Immunity protein Imm33 domain-containing protein</fullName>
    </recommendedName>
</protein>
<accession>A0A1G8Y4L1</accession>
<dbReference type="AlphaFoldDB" id="A0A1G8Y4L1"/>
<dbReference type="InterPro" id="IPR018689">
    <property type="entry name" value="Imm33_dom"/>
</dbReference>
<evidence type="ECO:0000259" key="1">
    <source>
        <dbReference type="Pfam" id="PF09951"/>
    </source>
</evidence>
<evidence type="ECO:0000313" key="3">
    <source>
        <dbReference type="Proteomes" id="UP000199305"/>
    </source>
</evidence>
<sequence>MMGKNYKLSADQIKPLAEGRGACFATDMITVEGEPVRFMCRERPHNDIDSGWRFMSGHESDEYMENAEKHGIYDVNTIANYDPSIIPFLDAEIGLAFEKVPGSPDFVLVED</sequence>
<gene>
    <name evidence="2" type="ORF">SAMN05216212_1356</name>
</gene>
<name>A0A1G8Y4L1_9GAMM</name>
<reference evidence="3" key="1">
    <citation type="submission" date="2016-10" db="EMBL/GenBank/DDBJ databases">
        <authorList>
            <person name="Varghese N."/>
            <person name="Submissions S."/>
        </authorList>
    </citation>
    <scope>NUCLEOTIDE SEQUENCE [LARGE SCALE GENOMIC DNA]</scope>
    <source>
        <strain evidence="3">CGMCC 1.10658</strain>
    </source>
</reference>
<dbReference type="PANTHER" id="PTHR38743">
    <property type="entry name" value="SIMILAR TO GLYOXYLASE I FAMILY PROTEIN"/>
    <property type="match status" value="1"/>
</dbReference>
<feature type="domain" description="Immunity protein Imm33" evidence="1">
    <location>
        <begin position="23"/>
        <end position="101"/>
    </location>
</feature>
<dbReference type="Pfam" id="PF09951">
    <property type="entry name" value="Imm33"/>
    <property type="match status" value="1"/>
</dbReference>
<evidence type="ECO:0000313" key="2">
    <source>
        <dbReference type="EMBL" id="SDJ97721.1"/>
    </source>
</evidence>
<dbReference type="Proteomes" id="UP000199305">
    <property type="component" value="Unassembled WGS sequence"/>
</dbReference>
<proteinExistence type="predicted"/>
<dbReference type="RefSeq" id="WP_217631385.1">
    <property type="nucleotide sequence ID" value="NZ_FNFH01000002.1"/>
</dbReference>
<dbReference type="PANTHER" id="PTHR38743:SF2">
    <property type="entry name" value="DUF2185 DOMAIN-CONTAINING PROTEIN"/>
    <property type="match status" value="1"/>
</dbReference>
<keyword evidence="3" id="KW-1185">Reference proteome</keyword>
<organism evidence="2 3">
    <name type="scientific">Microbulbifer yueqingensis</name>
    <dbReference type="NCBI Taxonomy" id="658219"/>
    <lineage>
        <taxon>Bacteria</taxon>
        <taxon>Pseudomonadati</taxon>
        <taxon>Pseudomonadota</taxon>
        <taxon>Gammaproteobacteria</taxon>
        <taxon>Cellvibrionales</taxon>
        <taxon>Microbulbiferaceae</taxon>
        <taxon>Microbulbifer</taxon>
    </lineage>
</organism>
<dbReference type="EMBL" id="FNFH01000002">
    <property type="protein sequence ID" value="SDJ97721.1"/>
    <property type="molecule type" value="Genomic_DNA"/>
</dbReference>